<proteinExistence type="inferred from homology"/>
<keyword evidence="3" id="KW-1003">Cell membrane</keyword>
<dbReference type="Proteomes" id="UP001500051">
    <property type="component" value="Unassembled WGS sequence"/>
</dbReference>
<feature type="transmembrane region" description="Helical" evidence="10">
    <location>
        <begin position="312"/>
        <end position="334"/>
    </location>
</feature>
<feature type="transmembrane region" description="Helical" evidence="10">
    <location>
        <begin position="180"/>
        <end position="201"/>
    </location>
</feature>
<evidence type="ECO:0000256" key="4">
    <source>
        <dbReference type="ARBA" id="ARBA00022692"/>
    </source>
</evidence>
<dbReference type="PROSITE" id="PS50850">
    <property type="entry name" value="MFS"/>
    <property type="match status" value="1"/>
</dbReference>
<name>A0ABP7DYV8_9ACTN</name>
<evidence type="ECO:0000256" key="8">
    <source>
        <dbReference type="ARBA" id="ARBA00040914"/>
    </source>
</evidence>
<sequence length="429" mass="43446">MTDPVPAPAGGRTSRASLPVFVAAEAFSLFGNSAIAIVLPWLVLTRTGDPAVTGLVAAAAALPAIAAALVGGWLIDRVGQRRMSVVSDLGSAVSVAGLAVVDRVFGLDLGWFVALGVLGALFDVPGMTARETLMGRVARTSGVTLDKIASLRQAVFSLAFLGGPALAGVLLAVLDPIHVVWVTAGCSLAAGLCMLVLPLTAPEVAAADTAGIGGVDTIRGSAPLRAMLLIGFGSAVVIAPLLGVLLPAHFNRLDEPTWFGFTMSAFAVGSMVGAILYAVVSARSRRAVYIGGLLLQTVGMVGFTTLHGVWPVAVGSALVGVGSGLLSPVFIVFFTEQVAESVRGRVLGLFNALALIASPLGLGAVALALSVTTLETAATWLLAAWVLVMAYAFGSRGMRAFARPTSGARAEGAGTAPPVPAETTARADD</sequence>
<keyword evidence="6 10" id="KW-0472">Membrane</keyword>
<evidence type="ECO:0000256" key="7">
    <source>
        <dbReference type="ARBA" id="ARBA00038075"/>
    </source>
</evidence>
<dbReference type="EMBL" id="BAAAYX010000013">
    <property type="protein sequence ID" value="GAA3711040.1"/>
    <property type="molecule type" value="Genomic_DNA"/>
</dbReference>
<reference evidence="13" key="1">
    <citation type="journal article" date="2019" name="Int. J. Syst. Evol. Microbiol.">
        <title>The Global Catalogue of Microorganisms (GCM) 10K type strain sequencing project: providing services to taxonomists for standard genome sequencing and annotation.</title>
        <authorList>
            <consortium name="The Broad Institute Genomics Platform"/>
            <consortium name="The Broad Institute Genome Sequencing Center for Infectious Disease"/>
            <person name="Wu L."/>
            <person name="Ma J."/>
        </authorList>
    </citation>
    <scope>NUCLEOTIDE SEQUENCE [LARGE SCALE GENOMIC DNA]</scope>
    <source>
        <strain evidence="13">JCM 16548</strain>
    </source>
</reference>
<evidence type="ECO:0000313" key="13">
    <source>
        <dbReference type="Proteomes" id="UP001500051"/>
    </source>
</evidence>
<dbReference type="InterPro" id="IPR005828">
    <property type="entry name" value="MFS_sugar_transport-like"/>
</dbReference>
<protein>
    <recommendedName>
        <fullName evidence="8">Multidrug efflux pump Tap</fullName>
    </recommendedName>
</protein>
<dbReference type="SUPFAM" id="SSF103473">
    <property type="entry name" value="MFS general substrate transporter"/>
    <property type="match status" value="1"/>
</dbReference>
<evidence type="ECO:0000256" key="2">
    <source>
        <dbReference type="ARBA" id="ARBA00022448"/>
    </source>
</evidence>
<gene>
    <name evidence="12" type="ORF">GCM10022204_32130</name>
</gene>
<dbReference type="RefSeq" id="WP_344813414.1">
    <property type="nucleotide sequence ID" value="NZ_BAAAYX010000013.1"/>
</dbReference>
<dbReference type="PANTHER" id="PTHR23513:SF9">
    <property type="entry name" value="ENTEROBACTIN EXPORTER ENTS"/>
    <property type="match status" value="1"/>
</dbReference>
<comment type="subcellular location">
    <subcellularLocation>
        <location evidence="1">Cell inner membrane</location>
        <topology evidence="1">Multi-pass membrane protein</topology>
    </subcellularLocation>
</comment>
<feature type="transmembrane region" description="Helical" evidence="10">
    <location>
        <begin position="377"/>
        <end position="394"/>
    </location>
</feature>
<dbReference type="Gene3D" id="1.20.1250.20">
    <property type="entry name" value="MFS general substrate transporter like domains"/>
    <property type="match status" value="2"/>
</dbReference>
<feature type="transmembrane region" description="Helical" evidence="10">
    <location>
        <begin position="154"/>
        <end position="174"/>
    </location>
</feature>
<feature type="region of interest" description="Disordered" evidence="9">
    <location>
        <begin position="408"/>
        <end position="429"/>
    </location>
</feature>
<dbReference type="Pfam" id="PF00083">
    <property type="entry name" value="Sugar_tr"/>
    <property type="match status" value="1"/>
</dbReference>
<dbReference type="PANTHER" id="PTHR23513">
    <property type="entry name" value="INTEGRAL MEMBRANE EFFLUX PROTEIN-RELATED"/>
    <property type="match status" value="1"/>
</dbReference>
<evidence type="ECO:0000256" key="5">
    <source>
        <dbReference type="ARBA" id="ARBA00022989"/>
    </source>
</evidence>
<dbReference type="CDD" id="cd06173">
    <property type="entry name" value="MFS_MefA_like"/>
    <property type="match status" value="1"/>
</dbReference>
<comment type="caution">
    <text evidence="12">The sequence shown here is derived from an EMBL/GenBank/DDBJ whole genome shotgun (WGS) entry which is preliminary data.</text>
</comment>
<organism evidence="12 13">
    <name type="scientific">Microlunatus aurantiacus</name>
    <dbReference type="NCBI Taxonomy" id="446786"/>
    <lineage>
        <taxon>Bacteria</taxon>
        <taxon>Bacillati</taxon>
        <taxon>Actinomycetota</taxon>
        <taxon>Actinomycetes</taxon>
        <taxon>Propionibacteriales</taxon>
        <taxon>Propionibacteriaceae</taxon>
        <taxon>Microlunatus</taxon>
    </lineage>
</organism>
<accession>A0ABP7DYV8</accession>
<feature type="transmembrane region" description="Helical" evidence="10">
    <location>
        <begin position="346"/>
        <end position="371"/>
    </location>
</feature>
<dbReference type="InterPro" id="IPR036259">
    <property type="entry name" value="MFS_trans_sf"/>
</dbReference>
<dbReference type="PROSITE" id="PS00217">
    <property type="entry name" value="SUGAR_TRANSPORT_2"/>
    <property type="match status" value="1"/>
</dbReference>
<evidence type="ECO:0000313" key="12">
    <source>
        <dbReference type="EMBL" id="GAA3711040.1"/>
    </source>
</evidence>
<evidence type="ECO:0000256" key="6">
    <source>
        <dbReference type="ARBA" id="ARBA00023136"/>
    </source>
</evidence>
<dbReference type="InterPro" id="IPR020846">
    <property type="entry name" value="MFS_dom"/>
</dbReference>
<feature type="transmembrane region" description="Helical" evidence="10">
    <location>
        <begin position="55"/>
        <end position="74"/>
    </location>
</feature>
<dbReference type="InterPro" id="IPR005829">
    <property type="entry name" value="Sugar_transporter_CS"/>
</dbReference>
<feature type="transmembrane region" description="Helical" evidence="10">
    <location>
        <begin position="258"/>
        <end position="280"/>
    </location>
</feature>
<feature type="domain" description="Major facilitator superfamily (MFS) profile" evidence="11">
    <location>
        <begin position="219"/>
        <end position="429"/>
    </location>
</feature>
<feature type="transmembrane region" description="Helical" evidence="10">
    <location>
        <begin position="20"/>
        <end position="43"/>
    </location>
</feature>
<keyword evidence="5 10" id="KW-1133">Transmembrane helix</keyword>
<dbReference type="Pfam" id="PF07690">
    <property type="entry name" value="MFS_1"/>
    <property type="match status" value="1"/>
</dbReference>
<evidence type="ECO:0000256" key="3">
    <source>
        <dbReference type="ARBA" id="ARBA00022475"/>
    </source>
</evidence>
<evidence type="ECO:0000256" key="10">
    <source>
        <dbReference type="SAM" id="Phobius"/>
    </source>
</evidence>
<feature type="transmembrane region" description="Helical" evidence="10">
    <location>
        <begin position="222"/>
        <end position="246"/>
    </location>
</feature>
<evidence type="ECO:0000259" key="11">
    <source>
        <dbReference type="PROSITE" id="PS50850"/>
    </source>
</evidence>
<feature type="transmembrane region" description="Helical" evidence="10">
    <location>
        <begin position="287"/>
        <end position="306"/>
    </location>
</feature>
<comment type="similarity">
    <text evidence="7">Belongs to the major facilitator superfamily. Drug:H(+) antiporter-3 (DHA3) (TC 2.A.1.21) family.</text>
</comment>
<keyword evidence="4 10" id="KW-0812">Transmembrane</keyword>
<dbReference type="InterPro" id="IPR011701">
    <property type="entry name" value="MFS"/>
</dbReference>
<evidence type="ECO:0000256" key="9">
    <source>
        <dbReference type="SAM" id="MobiDB-lite"/>
    </source>
</evidence>
<keyword evidence="13" id="KW-1185">Reference proteome</keyword>
<keyword evidence="2" id="KW-0813">Transport</keyword>
<evidence type="ECO:0000256" key="1">
    <source>
        <dbReference type="ARBA" id="ARBA00004429"/>
    </source>
</evidence>